<keyword evidence="1" id="KW-0175">Coiled coil</keyword>
<keyword evidence="2" id="KW-0812">Transmembrane</keyword>
<dbReference type="GO" id="GO:0003677">
    <property type="term" value="F:DNA binding"/>
    <property type="evidence" value="ECO:0007669"/>
    <property type="project" value="InterPro"/>
</dbReference>
<evidence type="ECO:0000313" key="4">
    <source>
        <dbReference type="EMBL" id="SFU51599.1"/>
    </source>
</evidence>
<evidence type="ECO:0000313" key="5">
    <source>
        <dbReference type="Proteomes" id="UP000182491"/>
    </source>
</evidence>
<dbReference type="SUPFAM" id="SSF50998">
    <property type="entry name" value="Quinoprotein alcohol dehydrogenase-like"/>
    <property type="match status" value="1"/>
</dbReference>
<dbReference type="STRING" id="388950.GCA_001611675_00342"/>
<keyword evidence="2" id="KW-0472">Membrane</keyword>
<dbReference type="RefSeq" id="WP_082815097.1">
    <property type="nucleotide sequence ID" value="NZ_BMXC01000001.1"/>
</dbReference>
<dbReference type="EMBL" id="FPCA01000001">
    <property type="protein sequence ID" value="SFU51599.1"/>
    <property type="molecule type" value="Genomic_DNA"/>
</dbReference>
<protein>
    <submittedName>
        <fullName evidence="4">Y_Y_Y domain-containing protein</fullName>
    </submittedName>
</protein>
<sequence length="965" mass="111615">MRKLLSLHRFWLLLLCFCYAVTGMGQPAFFGNPFVKNYSTEDFKGGIQSWGIIQDNREVVYVANNFGLLEFDGAVWNLYPVNNGTKVRSVYASADKKVYVGSQADFGYFSPNATGNLEYTSLKDKIPLRHQNFDEVWRIYEIKGKIYFLTFKNIYIYQPGKPIQVIEPANPLELSFPLHDNLYTLEWNVGLSLVDGQKLRLLPGGEVFAQQRIASILPYDRNLILVFTAQNGIFLYDGSMVRPFSVAEGSGLNQLVINQAIMLKDGTFAIATQDNGLYLMNKKGELLLHLSRREGLFDNTIHTLYQDVHENLWLGLNNGISLVELSSPFSRVDGTKGISGAGYTALYFQDRLYLGTNSGLFASQPQSDRMDFSLVPNSTGQVYQLRNHKNKLLVGHHNGPYVVADHYASEMFAGQGAWDFVKIPGKPGYFILGSYNGISLLREVDGKMELIRKYKGFEESSRVLSFDREGTLWIAHGYKGIFRIRFDAAFEKIAAKRFYSTKDGLPSDQLLSLEHIRNELVFPALYGVYRYNPATDNFQRDEEISGYFHEEEHIIDLEEDIQGNIYFISDERVGKITFDKFGKPLIEDRLFNNIRSRLNDDLQYIRVLDLNNVLFGAKDGFIHFNAAKGKAMADFRTHLTKVINTSQESDSLLLSKRRIAEIEGLTLPYQFNSLRFVYSSSYYESPEKTEYQYYLEGFDKNWSEWTEKTEKEYTNLSEGRYVFHVKARNIYGTVSEAESFRFEVEPPFYRNRWAFAAYIMAGFFMLGTFFYQVDKRFKREKNQIILAQEQKLNQKETEARLATEMSEQEINRLRNEKQQSEIDHMNRELTSSTIHLINKNEVLSSVKQELQSMLKDGELNGHSDELKKIIRNIEQNITSDAHWNQFELHFNHVHGDFTKRLQEQYPDMTPQEIKLSTYLRLNLTTKEIAQLLSISVRGVEISRYRLRKRLGLDRSDNLTDFILRY</sequence>
<dbReference type="InterPro" id="IPR036388">
    <property type="entry name" value="WH-like_DNA-bd_sf"/>
</dbReference>
<dbReference type="InterPro" id="IPR015943">
    <property type="entry name" value="WD40/YVTN_repeat-like_dom_sf"/>
</dbReference>
<dbReference type="GO" id="GO:0006355">
    <property type="term" value="P:regulation of DNA-templated transcription"/>
    <property type="evidence" value="ECO:0007669"/>
    <property type="project" value="InterPro"/>
</dbReference>
<dbReference type="AlphaFoldDB" id="A0A1I7GT60"/>
<dbReference type="SUPFAM" id="SSF46894">
    <property type="entry name" value="C-terminal effector domain of the bipartite response regulators"/>
    <property type="match status" value="1"/>
</dbReference>
<accession>A0A1I7GT60</accession>
<dbReference type="InterPro" id="IPR011123">
    <property type="entry name" value="Y_Y_Y"/>
</dbReference>
<organism evidence="4 5">
    <name type="scientific">Pontibacter akesuensis</name>
    <dbReference type="NCBI Taxonomy" id="388950"/>
    <lineage>
        <taxon>Bacteria</taxon>
        <taxon>Pseudomonadati</taxon>
        <taxon>Bacteroidota</taxon>
        <taxon>Cytophagia</taxon>
        <taxon>Cytophagales</taxon>
        <taxon>Hymenobacteraceae</taxon>
        <taxon>Pontibacter</taxon>
    </lineage>
</organism>
<dbReference type="Gene3D" id="2.60.40.10">
    <property type="entry name" value="Immunoglobulins"/>
    <property type="match status" value="1"/>
</dbReference>
<feature type="coiled-coil region" evidence="1">
    <location>
        <begin position="778"/>
        <end position="823"/>
    </location>
</feature>
<feature type="transmembrane region" description="Helical" evidence="2">
    <location>
        <begin position="753"/>
        <end position="771"/>
    </location>
</feature>
<dbReference type="Gene3D" id="1.10.10.10">
    <property type="entry name" value="Winged helix-like DNA-binding domain superfamily/Winged helix DNA-binding domain"/>
    <property type="match status" value="1"/>
</dbReference>
<name>A0A1I7GT60_9BACT</name>
<feature type="domain" description="Two component regulator three Y" evidence="3">
    <location>
        <begin position="683"/>
        <end position="744"/>
    </location>
</feature>
<evidence type="ECO:0000259" key="3">
    <source>
        <dbReference type="Pfam" id="PF07495"/>
    </source>
</evidence>
<keyword evidence="2" id="KW-1133">Transmembrane helix</keyword>
<evidence type="ECO:0000256" key="2">
    <source>
        <dbReference type="SAM" id="Phobius"/>
    </source>
</evidence>
<evidence type="ECO:0000256" key="1">
    <source>
        <dbReference type="SAM" id="Coils"/>
    </source>
</evidence>
<dbReference type="Gene3D" id="2.130.10.10">
    <property type="entry name" value="YVTN repeat-like/Quinoprotein amine dehydrogenase"/>
    <property type="match status" value="2"/>
</dbReference>
<dbReference type="InterPro" id="IPR011047">
    <property type="entry name" value="Quinoprotein_ADH-like_sf"/>
</dbReference>
<dbReference type="Pfam" id="PF07495">
    <property type="entry name" value="Y_Y_Y"/>
    <property type="match status" value="1"/>
</dbReference>
<dbReference type="Proteomes" id="UP000182491">
    <property type="component" value="Unassembled WGS sequence"/>
</dbReference>
<proteinExistence type="predicted"/>
<reference evidence="5" key="1">
    <citation type="submission" date="2016-10" db="EMBL/GenBank/DDBJ databases">
        <authorList>
            <person name="Varghese N."/>
        </authorList>
    </citation>
    <scope>NUCLEOTIDE SEQUENCE [LARGE SCALE GENOMIC DNA]</scope>
    <source>
        <strain evidence="5">DSM 18820</strain>
    </source>
</reference>
<keyword evidence="5" id="KW-1185">Reference proteome</keyword>
<dbReference type="InterPro" id="IPR016032">
    <property type="entry name" value="Sig_transdc_resp-reg_C-effctor"/>
</dbReference>
<dbReference type="InterPro" id="IPR013783">
    <property type="entry name" value="Ig-like_fold"/>
</dbReference>
<gene>
    <name evidence="4" type="ORF">SAMN04487941_1246</name>
</gene>
<dbReference type="OrthoDB" id="9806995at2"/>